<dbReference type="PROSITE" id="PS50035">
    <property type="entry name" value="PLD"/>
    <property type="match status" value="1"/>
</dbReference>
<dbReference type="InterPro" id="IPR001736">
    <property type="entry name" value="PLipase_D/transphosphatidylase"/>
</dbReference>
<dbReference type="AlphaFoldDB" id="W9CNG3"/>
<feature type="domain" description="PLD phosphodiesterase" evidence="1">
    <location>
        <begin position="677"/>
        <end position="704"/>
    </location>
</feature>
<keyword evidence="3" id="KW-1185">Reference proteome</keyword>
<proteinExistence type="predicted"/>
<dbReference type="InterPro" id="IPR046341">
    <property type="entry name" value="SET_dom_sf"/>
</dbReference>
<dbReference type="InterPro" id="IPR025202">
    <property type="entry name" value="PLD-like_dom"/>
</dbReference>
<dbReference type="CDD" id="cd00138">
    <property type="entry name" value="PLDc_SF"/>
    <property type="match status" value="1"/>
</dbReference>
<comment type="caution">
    <text evidence="2">The sequence shown here is derived from an EMBL/GenBank/DDBJ whole genome shotgun (WGS) entry which is preliminary data.</text>
</comment>
<gene>
    <name evidence="2" type="ORF">SBOR_2255</name>
</gene>
<evidence type="ECO:0000313" key="2">
    <source>
        <dbReference type="EMBL" id="ESZ97371.1"/>
    </source>
</evidence>
<dbReference type="SUPFAM" id="SSF56024">
    <property type="entry name" value="Phospholipase D/nuclease"/>
    <property type="match status" value="2"/>
</dbReference>
<dbReference type="HOGENOM" id="CLU_378189_0_0_1"/>
<dbReference type="STRING" id="1432307.W9CNG3"/>
<organism evidence="2 3">
    <name type="scientific">Sclerotinia borealis (strain F-4128)</name>
    <dbReference type="NCBI Taxonomy" id="1432307"/>
    <lineage>
        <taxon>Eukaryota</taxon>
        <taxon>Fungi</taxon>
        <taxon>Dikarya</taxon>
        <taxon>Ascomycota</taxon>
        <taxon>Pezizomycotina</taxon>
        <taxon>Leotiomycetes</taxon>
        <taxon>Helotiales</taxon>
        <taxon>Sclerotiniaceae</taxon>
        <taxon>Sclerotinia</taxon>
    </lineage>
</organism>
<reference evidence="2 3" key="1">
    <citation type="journal article" date="2014" name="Genome Announc.">
        <title>Draft genome sequence of Sclerotinia borealis, a psychrophilic plant pathogenic fungus.</title>
        <authorList>
            <person name="Mardanov A.V."/>
            <person name="Beletsky A.V."/>
            <person name="Kadnikov V.V."/>
            <person name="Ignatov A.N."/>
            <person name="Ravin N.V."/>
        </authorList>
    </citation>
    <scope>NUCLEOTIDE SEQUENCE [LARGE SCALE GENOMIC DNA]</scope>
    <source>
        <strain evidence="3">F-4157</strain>
    </source>
</reference>
<dbReference type="Gene3D" id="3.30.870.10">
    <property type="entry name" value="Endonuclease Chain A"/>
    <property type="match status" value="2"/>
</dbReference>
<dbReference type="PANTHER" id="PTHR21248">
    <property type="entry name" value="CARDIOLIPIN SYNTHASE"/>
    <property type="match status" value="1"/>
</dbReference>
<dbReference type="SUPFAM" id="SSF82199">
    <property type="entry name" value="SET domain"/>
    <property type="match status" value="1"/>
</dbReference>
<accession>W9CNG3</accession>
<dbReference type="OrthoDB" id="2958217at2759"/>
<dbReference type="GO" id="GO:0030572">
    <property type="term" value="F:phosphatidyltransferase activity"/>
    <property type="evidence" value="ECO:0007669"/>
    <property type="project" value="UniProtKB-ARBA"/>
</dbReference>
<sequence>MIPMPDGRYTANRSIIKPSAFIHLKNLHRSRLSTLKGRGTNPNPRENEDKLVFCAIRGIKQGEEFTTFYMEPIGTTLARRKLLLSKYGFKCMCKSCLNNKTLTVNSGLSKYASVIVAKETGSKVLNKPTLEEIQTAEKVDNWYEDFRRERLKTIECMNLIIYGDIIRKQSSQERRQLVIERLRQVLEDHLKENNPFGLSDEHITGKDEQQSSRYTKLMRAMANKKEDQMLKKINADNTSCEDKTSANRVPQLIRLTNLPIFFARQYEALKVWLVVLSQIDKRETSTQDDTSTTTRPTTFQIGTGTSIWSSLLPELLSTNHELIIVTCFWASSSSQRDIHQLLLKLSERAVLEQRIIHIRICFSSISLLQKLFHTASPDGYLYPSSRYPSLGLPSELEIPGLDLRVKSIFFRACHVLHGKYIIQDTRQVWFPSCNVSWEAWGEGCVGFEGGGLVDDLRGYWGRIWDGDERMSIPGISRTPELAERSPEVPIEFGNSDAPLLASINLSHLSHNTETILLPHTHSFYNPFSVFFNPNAKTPSTPLNTFLLSHISTAKSSISIYTPNLTYTPVINALCEAIARGVDVRIVVSRKLMVLEQIVTACTITEWEVWKMKRRYSKLVSRSSRRSDDPEAGYARIGNLEIVYFNPALVNVNDCNNSTTRSGDPAARGMDDIGKESRPVKLHLKMTIIDNDITVLGSGNMDRASWVTSQELGIAIFSEQMSRRLVEVVRDVYG</sequence>
<name>W9CNG3_SCLBF</name>
<dbReference type="Gene3D" id="2.170.270.10">
    <property type="entry name" value="SET domain"/>
    <property type="match status" value="1"/>
</dbReference>
<dbReference type="PANTHER" id="PTHR21248:SF11">
    <property type="entry name" value="PLD PHOSPHODIESTERASE DOMAIN-CONTAINING PROTEIN"/>
    <property type="match status" value="1"/>
</dbReference>
<dbReference type="EMBL" id="AYSA01000088">
    <property type="protein sequence ID" value="ESZ97371.1"/>
    <property type="molecule type" value="Genomic_DNA"/>
</dbReference>
<protein>
    <recommendedName>
        <fullName evidence="1">PLD phosphodiesterase domain-containing protein</fullName>
    </recommendedName>
</protein>
<dbReference type="Pfam" id="PF13091">
    <property type="entry name" value="PLDc_2"/>
    <property type="match status" value="1"/>
</dbReference>
<evidence type="ECO:0000313" key="3">
    <source>
        <dbReference type="Proteomes" id="UP000019487"/>
    </source>
</evidence>
<dbReference type="GO" id="GO:0032049">
    <property type="term" value="P:cardiolipin biosynthetic process"/>
    <property type="evidence" value="ECO:0007669"/>
    <property type="project" value="UniProtKB-ARBA"/>
</dbReference>
<evidence type="ECO:0000259" key="1">
    <source>
        <dbReference type="PROSITE" id="PS50035"/>
    </source>
</evidence>
<dbReference type="Proteomes" id="UP000019487">
    <property type="component" value="Unassembled WGS sequence"/>
</dbReference>